<proteinExistence type="predicted"/>
<dbReference type="EC" id="2.7.11.1" evidence="1"/>
<feature type="region of interest" description="Disordered" evidence="2">
    <location>
        <begin position="479"/>
        <end position="548"/>
    </location>
</feature>
<dbReference type="PANTHER" id="PTHR11909">
    <property type="entry name" value="CASEIN KINASE-RELATED"/>
    <property type="match status" value="1"/>
</dbReference>
<dbReference type="EMBL" id="JAUDFV010000132">
    <property type="protein sequence ID" value="KAL2729016.1"/>
    <property type="molecule type" value="Genomic_DNA"/>
</dbReference>
<keyword evidence="5" id="KW-1185">Reference proteome</keyword>
<feature type="compositionally biased region" description="Polar residues" evidence="2">
    <location>
        <begin position="522"/>
        <end position="539"/>
    </location>
</feature>
<protein>
    <recommendedName>
        <fullName evidence="1">non-specific serine/threonine protein kinase</fullName>
        <ecNumber evidence="1">2.7.11.1</ecNumber>
    </recommendedName>
</protein>
<dbReference type="InterPro" id="IPR008271">
    <property type="entry name" value="Ser/Thr_kinase_AS"/>
</dbReference>
<dbReference type="InterPro" id="IPR000719">
    <property type="entry name" value="Prot_kinase_dom"/>
</dbReference>
<feature type="non-terminal residue" evidence="4">
    <location>
        <position position="1"/>
    </location>
</feature>
<dbReference type="Pfam" id="PF00069">
    <property type="entry name" value="Pkinase"/>
    <property type="match status" value="1"/>
</dbReference>
<dbReference type="PROSITE" id="PS50011">
    <property type="entry name" value="PROTEIN_KINASE_DOM"/>
    <property type="match status" value="1"/>
</dbReference>
<name>A0ABD2B8G5_VESSQ</name>
<dbReference type="Proteomes" id="UP001607302">
    <property type="component" value="Unassembled WGS sequence"/>
</dbReference>
<keyword evidence="4" id="KW-0808">Transferase</keyword>
<keyword evidence="4" id="KW-0418">Kinase</keyword>
<organism evidence="4 5">
    <name type="scientific">Vespula squamosa</name>
    <name type="common">Southern yellow jacket</name>
    <name type="synonym">Wasp</name>
    <dbReference type="NCBI Taxonomy" id="30214"/>
    <lineage>
        <taxon>Eukaryota</taxon>
        <taxon>Metazoa</taxon>
        <taxon>Ecdysozoa</taxon>
        <taxon>Arthropoda</taxon>
        <taxon>Hexapoda</taxon>
        <taxon>Insecta</taxon>
        <taxon>Pterygota</taxon>
        <taxon>Neoptera</taxon>
        <taxon>Endopterygota</taxon>
        <taxon>Hymenoptera</taxon>
        <taxon>Apocrita</taxon>
        <taxon>Aculeata</taxon>
        <taxon>Vespoidea</taxon>
        <taxon>Vespidae</taxon>
        <taxon>Vespinae</taxon>
        <taxon>Vespula</taxon>
    </lineage>
</organism>
<dbReference type="SMART" id="SM00220">
    <property type="entry name" value="S_TKc"/>
    <property type="match status" value="1"/>
</dbReference>
<reference evidence="4 5" key="1">
    <citation type="journal article" date="2024" name="Ann. Entomol. Soc. Am.">
        <title>Genomic analyses of the southern and eastern yellowjacket wasps (Hymenoptera: Vespidae) reveal evolutionary signatures of social life.</title>
        <authorList>
            <person name="Catto M.A."/>
            <person name="Caine P.B."/>
            <person name="Orr S.E."/>
            <person name="Hunt B.G."/>
            <person name="Goodisman M.A.D."/>
        </authorList>
    </citation>
    <scope>NUCLEOTIDE SEQUENCE [LARGE SCALE GENOMIC DNA]</scope>
    <source>
        <strain evidence="4">233</strain>
        <tissue evidence="4">Head and thorax</tissue>
    </source>
</reference>
<dbReference type="AlphaFoldDB" id="A0ABD2B8G5"/>
<dbReference type="InterPro" id="IPR011009">
    <property type="entry name" value="Kinase-like_dom_sf"/>
</dbReference>
<dbReference type="GO" id="GO:0004674">
    <property type="term" value="F:protein serine/threonine kinase activity"/>
    <property type="evidence" value="ECO:0007669"/>
    <property type="project" value="UniProtKB-EC"/>
</dbReference>
<dbReference type="CDD" id="cd14015">
    <property type="entry name" value="STKc_VRK"/>
    <property type="match status" value="1"/>
</dbReference>
<feature type="domain" description="Protein kinase" evidence="3">
    <location>
        <begin position="90"/>
        <end position="359"/>
    </location>
</feature>
<comment type="caution">
    <text evidence="4">The sequence shown here is derived from an EMBL/GenBank/DDBJ whole genome shotgun (WGS) entry which is preliminary data.</text>
</comment>
<evidence type="ECO:0000256" key="1">
    <source>
        <dbReference type="ARBA" id="ARBA00012513"/>
    </source>
</evidence>
<gene>
    <name evidence="4" type="ORF">V1478_006648</name>
</gene>
<evidence type="ECO:0000313" key="4">
    <source>
        <dbReference type="EMBL" id="KAL2729016.1"/>
    </source>
</evidence>
<dbReference type="InterPro" id="IPR050235">
    <property type="entry name" value="CK1_Ser-Thr_kinase"/>
</dbReference>
<dbReference type="SUPFAM" id="SSF56112">
    <property type="entry name" value="Protein kinase-like (PK-like)"/>
    <property type="match status" value="1"/>
</dbReference>
<dbReference type="PROSITE" id="PS00108">
    <property type="entry name" value="PROTEIN_KINASE_ST"/>
    <property type="match status" value="1"/>
</dbReference>
<evidence type="ECO:0000313" key="5">
    <source>
        <dbReference type="Proteomes" id="UP001607302"/>
    </source>
</evidence>
<evidence type="ECO:0000256" key="2">
    <source>
        <dbReference type="SAM" id="MobiDB-lite"/>
    </source>
</evidence>
<dbReference type="Gene3D" id="1.10.510.10">
    <property type="entry name" value="Transferase(Phosphotransferase) domain 1"/>
    <property type="match status" value="1"/>
</dbReference>
<evidence type="ECO:0000259" key="3">
    <source>
        <dbReference type="PROSITE" id="PS50011"/>
    </source>
</evidence>
<feature type="compositionally biased region" description="Polar residues" evidence="2">
    <location>
        <begin position="497"/>
        <end position="511"/>
    </location>
</feature>
<sequence>KILRRPPCCISLHFRCSHLNFFILLQHDRFVKSTAALYLVLILFYTFNNINLKMCAKVAKRAPKKKGNLYKMPDPIPAGTILSDIKGKKWILDKSIGIGGFGEVYSGAPYEDNAPKDYPNVIKIEPHGNGPLFVEMHFYIRQAKPENIEAWKKKKKLSVFGMPHYIASGSHEFNKTKYRFLVIDRYGIDLWKLFQENNKQFPEHTVYKLALQIINVLEYIHNNAYVHADIKGSNLLLSSKSPDQVYLVDFGLATRYTTKTEYKPDPKRAHDGTIEYTSRDAHIGLPTMRGDLEILGYNMIQWLCGSLPWDKDLTNPTTVQKQKEKAFENLPKFLEQCFDDSTPKPVLEYMKLLKTMEFNEIPNYEKFIEILSDGLKKLGHKPNGKLEFNNASGSTKKAIVPKSTPRKVNKITAIKRPSPRSKATSPIRNNALNDSNVGVLIDKKRARLRDLKKVLNNIESCDEPDEEYDIKITKKKKLKQRTPKKEENVKSTKTKTKINYLNDSESDTATEIMSKGTRSRPAKSSITNSKLKTARQCNVSDDDIFKSD</sequence>
<accession>A0ABD2B8G5</accession>